<evidence type="ECO:0000256" key="2">
    <source>
        <dbReference type="ARBA" id="ARBA00006171"/>
    </source>
</evidence>
<dbReference type="InterPro" id="IPR051600">
    <property type="entry name" value="Beta-PGM-like"/>
</dbReference>
<evidence type="ECO:0000256" key="5">
    <source>
        <dbReference type="ARBA" id="ARBA00023277"/>
    </source>
</evidence>
<keyword evidence="5" id="KW-0119">Carbohydrate metabolism</keyword>
<dbReference type="GO" id="GO:0003824">
    <property type="term" value="F:catalytic activity"/>
    <property type="evidence" value="ECO:0007669"/>
    <property type="project" value="UniProtKB-ARBA"/>
</dbReference>
<evidence type="ECO:0000256" key="3">
    <source>
        <dbReference type="ARBA" id="ARBA00022723"/>
    </source>
</evidence>
<dbReference type="SFLD" id="SFLDS00003">
    <property type="entry name" value="Haloacid_Dehalogenase"/>
    <property type="match status" value="1"/>
</dbReference>
<comment type="caution">
    <text evidence="6">The sequence shown here is derived from an EMBL/GenBank/DDBJ whole genome shotgun (WGS) entry which is preliminary data.</text>
</comment>
<dbReference type="InterPro" id="IPR006439">
    <property type="entry name" value="HAD-SF_hydro_IA"/>
</dbReference>
<name>A0A921F2C3_9ACTN</name>
<protein>
    <submittedName>
        <fullName evidence="6">HAD family phosphatase</fullName>
    </submittedName>
</protein>
<dbReference type="NCBIfam" id="TIGR01509">
    <property type="entry name" value="HAD-SF-IA-v3"/>
    <property type="match status" value="1"/>
</dbReference>
<dbReference type="PANTHER" id="PTHR46193">
    <property type="entry name" value="6-PHOSPHOGLUCONATE PHOSPHATASE"/>
    <property type="match status" value="1"/>
</dbReference>
<evidence type="ECO:0000313" key="7">
    <source>
        <dbReference type="Proteomes" id="UP000776650"/>
    </source>
</evidence>
<dbReference type="EMBL" id="DYXM01000106">
    <property type="protein sequence ID" value="HJE90491.1"/>
    <property type="molecule type" value="Genomic_DNA"/>
</dbReference>
<dbReference type="InterPro" id="IPR023214">
    <property type="entry name" value="HAD_sf"/>
</dbReference>
<proteinExistence type="inferred from homology"/>
<reference evidence="6" key="1">
    <citation type="journal article" date="2021" name="PeerJ">
        <title>Extensive microbial diversity within the chicken gut microbiome revealed by metagenomics and culture.</title>
        <authorList>
            <person name="Gilroy R."/>
            <person name="Ravi A."/>
            <person name="Getino M."/>
            <person name="Pursley I."/>
            <person name="Horton D.L."/>
            <person name="Alikhan N.F."/>
            <person name="Baker D."/>
            <person name="Gharbi K."/>
            <person name="Hall N."/>
            <person name="Watson M."/>
            <person name="Adriaenssens E.M."/>
            <person name="Foster-Nyarko E."/>
            <person name="Jarju S."/>
            <person name="Secka A."/>
            <person name="Antonio M."/>
            <person name="Oren A."/>
            <person name="Chaudhuri R.R."/>
            <person name="La Ragione R."/>
            <person name="Hildebrand F."/>
            <person name="Pallen M.J."/>
        </authorList>
    </citation>
    <scope>NUCLEOTIDE SEQUENCE</scope>
    <source>
        <strain evidence="6">ChiGjej1B1-18357</strain>
    </source>
</reference>
<dbReference type="Gene3D" id="1.10.150.240">
    <property type="entry name" value="Putative phosphatase, domain 2"/>
    <property type="match status" value="1"/>
</dbReference>
<accession>A0A921F2C3</accession>
<dbReference type="CDD" id="cd07505">
    <property type="entry name" value="HAD_BPGM-like"/>
    <property type="match status" value="1"/>
</dbReference>
<dbReference type="InterPro" id="IPR036412">
    <property type="entry name" value="HAD-like_sf"/>
</dbReference>
<dbReference type="PANTHER" id="PTHR46193:SF18">
    <property type="entry name" value="HEXITOL PHOSPHATASE B"/>
    <property type="match status" value="1"/>
</dbReference>
<evidence type="ECO:0000313" key="6">
    <source>
        <dbReference type="EMBL" id="HJE90491.1"/>
    </source>
</evidence>
<dbReference type="RefSeq" id="WP_303911574.1">
    <property type="nucleotide sequence ID" value="NZ_DYXM01000106.1"/>
</dbReference>
<keyword evidence="3" id="KW-0479">Metal-binding</keyword>
<gene>
    <name evidence="6" type="ORF">K8V11_05730</name>
</gene>
<dbReference type="SUPFAM" id="SSF56784">
    <property type="entry name" value="HAD-like"/>
    <property type="match status" value="1"/>
</dbReference>
<dbReference type="SFLD" id="SFLDG01129">
    <property type="entry name" value="C1.5:_HAD__Beta-PGM__Phosphata"/>
    <property type="match status" value="1"/>
</dbReference>
<dbReference type="Pfam" id="PF00702">
    <property type="entry name" value="Hydrolase"/>
    <property type="match status" value="1"/>
</dbReference>
<dbReference type="GO" id="GO:0046872">
    <property type="term" value="F:metal ion binding"/>
    <property type="evidence" value="ECO:0007669"/>
    <property type="project" value="UniProtKB-KW"/>
</dbReference>
<dbReference type="Proteomes" id="UP000776650">
    <property type="component" value="Unassembled WGS sequence"/>
</dbReference>
<dbReference type="Gene3D" id="3.40.50.1000">
    <property type="entry name" value="HAD superfamily/HAD-like"/>
    <property type="match status" value="1"/>
</dbReference>
<dbReference type="InterPro" id="IPR023198">
    <property type="entry name" value="PGP-like_dom2"/>
</dbReference>
<comment type="similarity">
    <text evidence="2">Belongs to the HAD-like hydrolase superfamily. CbbY/CbbZ/Gph/YieH family.</text>
</comment>
<organism evidence="6 7">
    <name type="scientific">Dietzia timorensis</name>
    <dbReference type="NCBI Taxonomy" id="499555"/>
    <lineage>
        <taxon>Bacteria</taxon>
        <taxon>Bacillati</taxon>
        <taxon>Actinomycetota</taxon>
        <taxon>Actinomycetes</taxon>
        <taxon>Mycobacteriales</taxon>
        <taxon>Dietziaceae</taxon>
        <taxon>Dietzia</taxon>
    </lineage>
</organism>
<comment type="cofactor">
    <cofactor evidence="1">
        <name>Mg(2+)</name>
        <dbReference type="ChEBI" id="CHEBI:18420"/>
    </cofactor>
</comment>
<evidence type="ECO:0000256" key="4">
    <source>
        <dbReference type="ARBA" id="ARBA00022842"/>
    </source>
</evidence>
<sequence>MTTPHAVFLDMDGTLIDSEKLWDIAVGELSEEMGRRVDDETRRRTLGASTETFFAVLSEYTGHAVDTPEEFARLKAILHTRVAELFATDLEWRPGAQDLLDGLAIRGVPLALVTNTESALMAAPLDVIGRSRFSAVITGDAVANAKPAPDPYLAAAEALSVAPGDAVAIEDSVTGASAAVSAGCRVLYVPTEPEQPDVDGTTRRDSLVGVDLDVLLDFSRVGELKA</sequence>
<keyword evidence="4" id="KW-0460">Magnesium</keyword>
<evidence type="ECO:0000256" key="1">
    <source>
        <dbReference type="ARBA" id="ARBA00001946"/>
    </source>
</evidence>
<dbReference type="AlphaFoldDB" id="A0A921F2C3"/>
<reference evidence="6" key="2">
    <citation type="submission" date="2021-09" db="EMBL/GenBank/DDBJ databases">
        <authorList>
            <person name="Gilroy R."/>
        </authorList>
    </citation>
    <scope>NUCLEOTIDE SEQUENCE</scope>
    <source>
        <strain evidence="6">ChiGjej1B1-18357</strain>
    </source>
</reference>